<comment type="function">
    <text evidence="7">Part of the tripartite ATP-independent periplasmic (TRAP) transport system.</text>
</comment>
<comment type="subcellular location">
    <subcellularLocation>
        <location evidence="1 7">Cell inner membrane</location>
        <topology evidence="1 7">Multi-pass membrane protein</topology>
    </subcellularLocation>
</comment>
<feature type="transmembrane region" description="Helical" evidence="7">
    <location>
        <begin position="54"/>
        <end position="74"/>
    </location>
</feature>
<name>A0ABW4JZL1_9HYPH</name>
<evidence type="ECO:0000256" key="1">
    <source>
        <dbReference type="ARBA" id="ARBA00004429"/>
    </source>
</evidence>
<proteinExistence type="inferred from homology"/>
<feature type="transmembrane region" description="Helical" evidence="7">
    <location>
        <begin position="168"/>
        <end position="193"/>
    </location>
</feature>
<keyword evidence="4 7" id="KW-0812">Transmembrane</keyword>
<evidence type="ECO:0000256" key="2">
    <source>
        <dbReference type="ARBA" id="ARBA00022475"/>
    </source>
</evidence>
<feature type="transmembrane region" description="Helical" evidence="7">
    <location>
        <begin position="313"/>
        <end position="331"/>
    </location>
</feature>
<gene>
    <name evidence="9" type="ORF">ACFSC7_11645</name>
</gene>
<keyword evidence="10" id="KW-1185">Reference proteome</keyword>
<comment type="subunit">
    <text evidence="7">The complex comprises the extracytoplasmic solute receptor protein and the two transmembrane proteins.</text>
</comment>
<feature type="transmembrane region" description="Helical" evidence="7">
    <location>
        <begin position="135"/>
        <end position="162"/>
    </location>
</feature>
<feature type="domain" description="TRAP C4-dicarboxylate transport system permease DctM subunit" evidence="8">
    <location>
        <begin position="8"/>
        <end position="417"/>
    </location>
</feature>
<keyword evidence="3 7" id="KW-0997">Cell inner membrane</keyword>
<dbReference type="PIRSF" id="PIRSF006066">
    <property type="entry name" value="HI0050"/>
    <property type="match status" value="1"/>
</dbReference>
<feature type="transmembrane region" description="Helical" evidence="7">
    <location>
        <begin position="6"/>
        <end position="33"/>
    </location>
</feature>
<dbReference type="InterPro" id="IPR010656">
    <property type="entry name" value="DctM"/>
</dbReference>
<feature type="transmembrane region" description="Helical" evidence="7">
    <location>
        <begin position="214"/>
        <end position="236"/>
    </location>
</feature>
<accession>A0ABW4JZL1</accession>
<dbReference type="Proteomes" id="UP001597327">
    <property type="component" value="Unassembled WGS sequence"/>
</dbReference>
<keyword evidence="5 7" id="KW-1133">Transmembrane helix</keyword>
<keyword evidence="2" id="KW-1003">Cell membrane</keyword>
<feature type="transmembrane region" description="Helical" evidence="7">
    <location>
        <begin position="359"/>
        <end position="381"/>
    </location>
</feature>
<dbReference type="NCBIfam" id="TIGR00786">
    <property type="entry name" value="dctM"/>
    <property type="match status" value="1"/>
</dbReference>
<sequence>MLSLFLPLFLVFLMLGLPIVFGLVAAPALLLWWNGQERDIVLLYRNIYNGMDSFPLMAIPFFMLAGELMNRAGITLRLVEFAQAVIGHLRGGLAHVNILSSMLFAGLSGSAVADVSALGSMLIPAMEKQGYSTRFAAAVTAASSIIGPIIPPSGIMIIYAYVMGESVAALFLAGIVPGVMIGGSLMLIVRLLADKENLPQATRRATWGERGKASLNAFWPLMTPVIIMGGILGGVFTPTEASAVAAGYALLIGLFVLRSLKLKDIPDVFMRSGLTSAVVLLLVGAAMAFKTVASLSHTPELLAEIILGLSDNPLVLLFLINILLFIVGMFLDAGPAIIILGPILGPIFLSMGIDPVHFAIVMAVNLTVGLLTPPMGLVLFVTSSVSRLRVETVARATFPFLLAEIAVIFLITYFPALSLTIPRLAGFVE</sequence>
<evidence type="ECO:0000256" key="7">
    <source>
        <dbReference type="RuleBase" id="RU369079"/>
    </source>
</evidence>
<dbReference type="Pfam" id="PF06808">
    <property type="entry name" value="DctM"/>
    <property type="match status" value="1"/>
</dbReference>
<keyword evidence="6 7" id="KW-0472">Membrane</keyword>
<evidence type="ECO:0000256" key="6">
    <source>
        <dbReference type="ARBA" id="ARBA00023136"/>
    </source>
</evidence>
<evidence type="ECO:0000313" key="10">
    <source>
        <dbReference type="Proteomes" id="UP001597327"/>
    </source>
</evidence>
<evidence type="ECO:0000256" key="5">
    <source>
        <dbReference type="ARBA" id="ARBA00022989"/>
    </source>
</evidence>
<feature type="transmembrane region" description="Helical" evidence="7">
    <location>
        <begin position="272"/>
        <end position="293"/>
    </location>
</feature>
<organism evidence="9 10">
    <name type="scientific">Roseibium aestuarii</name>
    <dbReference type="NCBI Taxonomy" id="2600299"/>
    <lineage>
        <taxon>Bacteria</taxon>
        <taxon>Pseudomonadati</taxon>
        <taxon>Pseudomonadota</taxon>
        <taxon>Alphaproteobacteria</taxon>
        <taxon>Hyphomicrobiales</taxon>
        <taxon>Stappiaceae</taxon>
        <taxon>Roseibium</taxon>
    </lineage>
</organism>
<comment type="caution">
    <text evidence="9">The sequence shown here is derived from an EMBL/GenBank/DDBJ whole genome shotgun (WGS) entry which is preliminary data.</text>
</comment>
<comment type="similarity">
    <text evidence="7">Belongs to the TRAP transporter large permease family.</text>
</comment>
<feature type="transmembrane region" description="Helical" evidence="7">
    <location>
        <begin position="336"/>
        <end position="353"/>
    </location>
</feature>
<feature type="transmembrane region" description="Helical" evidence="7">
    <location>
        <begin position="393"/>
        <end position="414"/>
    </location>
</feature>
<evidence type="ECO:0000256" key="3">
    <source>
        <dbReference type="ARBA" id="ARBA00022519"/>
    </source>
</evidence>
<dbReference type="PANTHER" id="PTHR33362:SF3">
    <property type="entry name" value="SIALIC ACID TRAP TRANSPORTER PERMEASE PROTEIN SIAT"/>
    <property type="match status" value="1"/>
</dbReference>
<dbReference type="PANTHER" id="PTHR33362">
    <property type="entry name" value="SIALIC ACID TRAP TRANSPORTER PERMEASE PROTEIN SIAT-RELATED"/>
    <property type="match status" value="1"/>
</dbReference>
<reference evidence="10" key="1">
    <citation type="journal article" date="2019" name="Int. J. Syst. Evol. Microbiol.">
        <title>The Global Catalogue of Microorganisms (GCM) 10K type strain sequencing project: providing services to taxonomists for standard genome sequencing and annotation.</title>
        <authorList>
            <consortium name="The Broad Institute Genomics Platform"/>
            <consortium name="The Broad Institute Genome Sequencing Center for Infectious Disease"/>
            <person name="Wu L."/>
            <person name="Ma J."/>
        </authorList>
    </citation>
    <scope>NUCLEOTIDE SEQUENCE [LARGE SCALE GENOMIC DNA]</scope>
    <source>
        <strain evidence="10">JCM 3369</strain>
    </source>
</reference>
<protein>
    <recommendedName>
        <fullName evidence="7">TRAP transporter large permease protein</fullName>
    </recommendedName>
</protein>
<dbReference type="RefSeq" id="WP_149893130.1">
    <property type="nucleotide sequence ID" value="NZ_JBHUFA010000004.1"/>
</dbReference>
<dbReference type="EMBL" id="JBHUFA010000004">
    <property type="protein sequence ID" value="MFD1696171.1"/>
    <property type="molecule type" value="Genomic_DNA"/>
</dbReference>
<evidence type="ECO:0000313" key="9">
    <source>
        <dbReference type="EMBL" id="MFD1696171.1"/>
    </source>
</evidence>
<feature type="transmembrane region" description="Helical" evidence="7">
    <location>
        <begin position="242"/>
        <end position="260"/>
    </location>
</feature>
<feature type="transmembrane region" description="Helical" evidence="7">
    <location>
        <begin position="94"/>
        <end position="123"/>
    </location>
</feature>
<keyword evidence="7" id="KW-0813">Transport</keyword>
<dbReference type="InterPro" id="IPR004681">
    <property type="entry name" value="TRAP_DctM"/>
</dbReference>
<evidence type="ECO:0000256" key="4">
    <source>
        <dbReference type="ARBA" id="ARBA00022692"/>
    </source>
</evidence>
<evidence type="ECO:0000259" key="8">
    <source>
        <dbReference type="Pfam" id="PF06808"/>
    </source>
</evidence>